<evidence type="ECO:0000313" key="3">
    <source>
        <dbReference type="Proteomes" id="UP000008315"/>
    </source>
</evidence>
<dbReference type="HOGENOM" id="CLU_723220_0_0_6"/>
<sequence length="382" mass="41562">MHKITATSSRLCGDSVTRLTGRREYFHVGLTAESDCHGWHECRFCRSKNLPCRRHLSIEPPSPLPEVVEVISCSFLNGKIFILSLVSPHSLVSFLSSTIMQTDNRPKSRKTLLIGLIATLAGIGLAVYFSMDREAVGPEQETATETIRRFSKPDAYAALQELYGSEFSGESIKTESGELAGFWFEQGFSIGDRDYYVIFGKAQKIDPETGAPLDSHVQGVKVGAATYRLDSDGWRAIGMQTGIGEIGSWGEAPDIKQAEILTLSSKRIAFMLDFGYGMGGYFDDGKVLFGFDGATWADLGFVQTGGNNAGGCDDEPLPSGITIPCWSYTGTISVLSDIHHGYPDLLVARTGTQSGDEQHPINSAENAVYRFDGDKYADTGSD</sequence>
<dbReference type="AlphaFoldDB" id="G4SW02"/>
<keyword evidence="3" id="KW-1185">Reference proteome</keyword>
<dbReference type="KEGG" id="mah:MEALZ_0223"/>
<gene>
    <name evidence="2" type="ordered locus">MEALZ_0223</name>
</gene>
<feature type="transmembrane region" description="Helical" evidence="1">
    <location>
        <begin position="112"/>
        <end position="131"/>
    </location>
</feature>
<keyword evidence="1" id="KW-0472">Membrane</keyword>
<evidence type="ECO:0000256" key="1">
    <source>
        <dbReference type="SAM" id="Phobius"/>
    </source>
</evidence>
<proteinExistence type="predicted"/>
<organism evidence="2 3">
    <name type="scientific">Methylotuvimicrobium alcaliphilum (strain DSM 19304 / NCIMB 14124 / VKM B-2133 / 20Z)</name>
    <name type="common">Methylomicrobium alcaliphilum</name>
    <dbReference type="NCBI Taxonomy" id="1091494"/>
    <lineage>
        <taxon>Bacteria</taxon>
        <taxon>Pseudomonadati</taxon>
        <taxon>Pseudomonadota</taxon>
        <taxon>Gammaproteobacteria</taxon>
        <taxon>Methylococcales</taxon>
        <taxon>Methylococcaceae</taxon>
        <taxon>Methylotuvimicrobium</taxon>
    </lineage>
</organism>
<keyword evidence="1" id="KW-1133">Transmembrane helix</keyword>
<keyword evidence="1" id="KW-0812">Transmembrane</keyword>
<dbReference type="PATRIC" id="fig|271065.3.peg.233"/>
<accession>G4SW02</accession>
<dbReference type="Proteomes" id="UP000008315">
    <property type="component" value="Chromosome"/>
</dbReference>
<evidence type="ECO:0000313" key="2">
    <source>
        <dbReference type="EMBL" id="CCE21923.1"/>
    </source>
</evidence>
<name>G4SW02_META2</name>
<reference evidence="3" key="1">
    <citation type="journal article" date="2012" name="J. Bacteriol.">
        <title>Genome sequence of the haloalkaliphilic methanotrophic bacterium Methylomicrobium alcaliphilum 20Z.</title>
        <authorList>
            <person name="Vuilleumier S."/>
            <person name="Khmelenina V.N."/>
            <person name="Bringel F."/>
            <person name="Reshetnikov A.S."/>
            <person name="Lajus A."/>
            <person name="Mangenot S."/>
            <person name="Rouy Z."/>
            <person name="Op den Camp H.J."/>
            <person name="Jetten M.S."/>
            <person name="Dispirito A.A."/>
            <person name="Dunfield P."/>
            <person name="Klotz M.G."/>
            <person name="Semrau J.D."/>
            <person name="Stein L.Y."/>
            <person name="Barbe V."/>
            <person name="Medigue C."/>
            <person name="Trotsenko Y.A."/>
            <person name="Kalyuzhnaya M.G."/>
        </authorList>
    </citation>
    <scope>NUCLEOTIDE SEQUENCE [LARGE SCALE GENOMIC DNA]</scope>
    <source>
        <strain evidence="3">DSM 19304 / NCIMB 14124 / VKM B-2133 / 20Z</strain>
    </source>
</reference>
<protein>
    <submittedName>
        <fullName evidence="2">Uncharacterized protein</fullName>
    </submittedName>
</protein>
<dbReference type="EMBL" id="FO082060">
    <property type="protein sequence ID" value="CCE21923.1"/>
    <property type="molecule type" value="Genomic_DNA"/>
</dbReference>